<reference evidence="1" key="1">
    <citation type="submission" date="2016-01" db="EMBL/GenBank/DDBJ databases">
        <title>Reference transcriptome for the parasite Schistocephalus solidus: insights into the molecular evolution of parasitism.</title>
        <authorList>
            <person name="Hebert F.O."/>
            <person name="Grambauer S."/>
            <person name="Barber I."/>
            <person name="Landry C.R."/>
            <person name="Aubin-Horth N."/>
        </authorList>
    </citation>
    <scope>NUCLEOTIDE SEQUENCE</scope>
</reference>
<proteinExistence type="predicted"/>
<dbReference type="EMBL" id="GEEE01014396">
    <property type="protein sequence ID" value="JAP48829.1"/>
    <property type="molecule type" value="Transcribed_RNA"/>
</dbReference>
<accession>A0A0X3Q1J1</accession>
<dbReference type="AlphaFoldDB" id="A0A0X3Q1J1"/>
<sequence length="122" mass="13386">MEVAYSGLSKLRLNVVWSCSPFQSGLGANDFGRPMLSMLREGTVGVILGHLVSYTSSSPLSIHSPLSVHFIRSKAIQRLRKPIMFLTFFWLQLRGLEGGGAKMAHKHNLKSAICIVNSSEPS</sequence>
<dbReference type="EMBL" id="GEEE01005567">
    <property type="protein sequence ID" value="JAP57658.1"/>
    <property type="molecule type" value="Transcribed_RNA"/>
</dbReference>
<gene>
    <name evidence="1" type="ORF">TR92337</name>
</gene>
<protein>
    <submittedName>
        <fullName evidence="1">Uncharacterized protein</fullName>
    </submittedName>
</protein>
<evidence type="ECO:0000313" key="1">
    <source>
        <dbReference type="EMBL" id="JAP57658.1"/>
    </source>
</evidence>
<organism evidence="1">
    <name type="scientific">Schistocephalus solidus</name>
    <name type="common">Tapeworm</name>
    <dbReference type="NCBI Taxonomy" id="70667"/>
    <lineage>
        <taxon>Eukaryota</taxon>
        <taxon>Metazoa</taxon>
        <taxon>Spiralia</taxon>
        <taxon>Lophotrochozoa</taxon>
        <taxon>Platyhelminthes</taxon>
        <taxon>Cestoda</taxon>
        <taxon>Eucestoda</taxon>
        <taxon>Diphyllobothriidea</taxon>
        <taxon>Diphyllobothriidae</taxon>
        <taxon>Schistocephalus</taxon>
    </lineage>
</organism>
<name>A0A0X3Q1J1_SCHSO</name>